<organism evidence="1 2">
    <name type="scientific">Magallana gigas</name>
    <name type="common">Pacific oyster</name>
    <name type="synonym">Crassostrea gigas</name>
    <dbReference type="NCBI Taxonomy" id="29159"/>
    <lineage>
        <taxon>Eukaryota</taxon>
        <taxon>Metazoa</taxon>
        <taxon>Spiralia</taxon>
        <taxon>Lophotrochozoa</taxon>
        <taxon>Mollusca</taxon>
        <taxon>Bivalvia</taxon>
        <taxon>Autobranchia</taxon>
        <taxon>Pteriomorphia</taxon>
        <taxon>Ostreida</taxon>
        <taxon>Ostreoidea</taxon>
        <taxon>Ostreidae</taxon>
        <taxon>Magallana</taxon>
    </lineage>
</organism>
<evidence type="ECO:0000313" key="2">
    <source>
        <dbReference type="Proteomes" id="UP000005408"/>
    </source>
</evidence>
<evidence type="ECO:0000313" key="1">
    <source>
        <dbReference type="EnsemblMetazoa" id="G8511.1:cds"/>
    </source>
</evidence>
<proteinExistence type="predicted"/>
<keyword evidence="2" id="KW-1185">Reference proteome</keyword>
<sequence length="131" mass="14539">METAEEWSLHATSADFKRLFESLGIIVPEDKRQPSFAKCLLTGIQCSAIVDEINPLSKREVVLPTNLSSQGGQKKSEPIHVQVICRQGTLKDAANKESFFHSTSGNLVKVICICSKSVHVVDAKIFRFHEL</sequence>
<dbReference type="AlphaFoldDB" id="A0A8W8NZK9"/>
<dbReference type="Proteomes" id="UP000005408">
    <property type="component" value="Unassembled WGS sequence"/>
</dbReference>
<reference evidence="1" key="1">
    <citation type="submission" date="2022-08" db="UniProtKB">
        <authorList>
            <consortium name="EnsemblMetazoa"/>
        </authorList>
    </citation>
    <scope>IDENTIFICATION</scope>
    <source>
        <strain evidence="1">05x7-T-G4-1.051#20</strain>
    </source>
</reference>
<accession>A0A8W8NZK9</accession>
<name>A0A8W8NZK9_MAGGI</name>
<protein>
    <submittedName>
        <fullName evidence="1">Uncharacterized protein</fullName>
    </submittedName>
</protein>
<dbReference type="EnsemblMetazoa" id="G8511.1">
    <property type="protein sequence ID" value="G8511.1:cds"/>
    <property type="gene ID" value="G8511"/>
</dbReference>